<name>A0A840AG32_9PROT</name>
<dbReference type="RefSeq" id="WP_184385985.1">
    <property type="nucleotide sequence ID" value="NZ_JACIDJ010000006.1"/>
</dbReference>
<keyword evidence="1" id="KW-1133">Transmembrane helix</keyword>
<gene>
    <name evidence="2" type="ORF">GGQ83_003312</name>
</gene>
<sequence>MGWFISFVIFALVWWTVLFCVLPVGVKPDVQGDIEAGGWRGAPTKPMIWRKLLWTTVISVVLWVAIVLLVDSNIISFRDEWLAIPDR</sequence>
<feature type="transmembrane region" description="Helical" evidence="1">
    <location>
        <begin position="52"/>
        <end position="70"/>
    </location>
</feature>
<dbReference type="AlphaFoldDB" id="A0A840AG32"/>
<keyword evidence="1" id="KW-0812">Transmembrane</keyword>
<dbReference type="Pfam" id="PF07330">
    <property type="entry name" value="DUF1467"/>
    <property type="match status" value="1"/>
</dbReference>
<organism evidence="2 3">
    <name type="scientific">Roseococcus suduntuyensis</name>
    <dbReference type="NCBI Taxonomy" id="455361"/>
    <lineage>
        <taxon>Bacteria</taxon>
        <taxon>Pseudomonadati</taxon>
        <taxon>Pseudomonadota</taxon>
        <taxon>Alphaproteobacteria</taxon>
        <taxon>Acetobacterales</taxon>
        <taxon>Roseomonadaceae</taxon>
        <taxon>Roseococcus</taxon>
    </lineage>
</organism>
<proteinExistence type="predicted"/>
<evidence type="ECO:0000256" key="1">
    <source>
        <dbReference type="SAM" id="Phobius"/>
    </source>
</evidence>
<evidence type="ECO:0000313" key="3">
    <source>
        <dbReference type="Proteomes" id="UP000553193"/>
    </source>
</evidence>
<keyword evidence="3" id="KW-1185">Reference proteome</keyword>
<keyword evidence="1" id="KW-0472">Membrane</keyword>
<protein>
    <submittedName>
        <fullName evidence="2">Putative secreted protein</fullName>
    </submittedName>
</protein>
<dbReference type="Proteomes" id="UP000553193">
    <property type="component" value="Unassembled WGS sequence"/>
</dbReference>
<dbReference type="InterPro" id="IPR009935">
    <property type="entry name" value="DUF1467"/>
</dbReference>
<evidence type="ECO:0000313" key="2">
    <source>
        <dbReference type="EMBL" id="MBB3899852.1"/>
    </source>
</evidence>
<dbReference type="EMBL" id="JACIDJ010000006">
    <property type="protein sequence ID" value="MBB3899852.1"/>
    <property type="molecule type" value="Genomic_DNA"/>
</dbReference>
<accession>A0A840AG32</accession>
<reference evidence="2 3" key="1">
    <citation type="submission" date="2020-08" db="EMBL/GenBank/DDBJ databases">
        <title>Genomic Encyclopedia of Type Strains, Phase IV (KMG-IV): sequencing the most valuable type-strain genomes for metagenomic binning, comparative biology and taxonomic classification.</title>
        <authorList>
            <person name="Goeker M."/>
        </authorList>
    </citation>
    <scope>NUCLEOTIDE SEQUENCE [LARGE SCALE GENOMIC DNA]</scope>
    <source>
        <strain evidence="2 3">DSM 19979</strain>
    </source>
</reference>
<comment type="caution">
    <text evidence="2">The sequence shown here is derived from an EMBL/GenBank/DDBJ whole genome shotgun (WGS) entry which is preliminary data.</text>
</comment>